<protein>
    <submittedName>
        <fullName evidence="1">Swr complex subunit</fullName>
    </submittedName>
</protein>
<keyword evidence="2" id="KW-1185">Reference proteome</keyword>
<gene>
    <name evidence="1" type="primary">SWC4</name>
    <name evidence="1" type="ORF">H2198_004225</name>
</gene>
<reference evidence="1" key="1">
    <citation type="submission" date="2022-10" db="EMBL/GenBank/DDBJ databases">
        <title>Culturing micro-colonial fungi from biological soil crusts in the Mojave desert and describing Neophaeococcomyces mojavensis, and introducing the new genera and species Taxawa tesnikishii.</title>
        <authorList>
            <person name="Kurbessoian T."/>
            <person name="Stajich J.E."/>
        </authorList>
    </citation>
    <scope>NUCLEOTIDE SEQUENCE</scope>
    <source>
        <strain evidence="1">JES_112</strain>
    </source>
</reference>
<dbReference type="Proteomes" id="UP001172386">
    <property type="component" value="Unassembled WGS sequence"/>
</dbReference>
<evidence type="ECO:0000313" key="2">
    <source>
        <dbReference type="Proteomes" id="UP001172386"/>
    </source>
</evidence>
<dbReference type="EMBL" id="JAPDRQ010000062">
    <property type="protein sequence ID" value="KAJ9657579.1"/>
    <property type="molecule type" value="Genomic_DNA"/>
</dbReference>
<sequence>MASTKDVQDIMGMGSDARKAPAPKKKKKVVEAQPRLSGISREVQALMGDSVPPVQIVETPKYKSKPTLASKLFKVRHWEERPFQHAARTDGLVLKHWKRARAVARPTLSTGDGEVTGSDTPVPEPQFEEEFSMDRWNVKIRVPEYTDEQFEKNFKSDEWTREETDYLMQLASDYDLRWILIADRYDPLEIKPAQPNGNATGTEVAKIYPGRDIEALKSRYYQVAAKDLELRTPASNMTQSEFQLWEKMRNFDAKTEGLRKAMAEKLFERTKDEAEEEKTLLEELHRITKNEDDFKAMRRDLYARLEAAPSLRRNERGEEQNIVLSSAGLSDLLSRLFAKEKHLKRRVIPNGEAPSASGQTAADQSRRQSNQVHRRDTQETPAADSKKGSISAPIVRPLSKADEEKFGVSHPADRLTSGVSFRHEKINRVTTAKSQVQTQKINAALTELEIPARLSMPTEKVCREFERLISQIQLLLDARKTHTRVSEEVKVLEEARRQRLGELAPDAQEAKNGSAMDVDKKDVPASGQQPATTAENKHSAPTLQRAESTQATDDGPGPAVDEDEDEDEDDAEADDENDATNMTQTQIEDEQEDDEDNDESMARKVDVDDEEEEEEEEEEEDDDDDQNDGEEEEAEEDDDDEDEGTRALRRGADNDDDEEEENEEDEDQEAANNDEDEEDDQQATSQVNGAGSEDEEPEDEDEETQDVSMMDATQNVTGEDEEEQEDEPPSRPVSSGSAAAAAIAHKRSASVISEASKAGSNRSGASRKRKR</sequence>
<evidence type="ECO:0000313" key="1">
    <source>
        <dbReference type="EMBL" id="KAJ9657579.1"/>
    </source>
</evidence>
<name>A0ACC3A961_9EURO</name>
<organism evidence="1 2">
    <name type="scientific">Neophaeococcomyces mojaviensis</name>
    <dbReference type="NCBI Taxonomy" id="3383035"/>
    <lineage>
        <taxon>Eukaryota</taxon>
        <taxon>Fungi</taxon>
        <taxon>Dikarya</taxon>
        <taxon>Ascomycota</taxon>
        <taxon>Pezizomycotina</taxon>
        <taxon>Eurotiomycetes</taxon>
        <taxon>Chaetothyriomycetidae</taxon>
        <taxon>Chaetothyriales</taxon>
        <taxon>Chaetothyriales incertae sedis</taxon>
        <taxon>Neophaeococcomyces</taxon>
    </lineage>
</organism>
<accession>A0ACC3A961</accession>
<comment type="caution">
    <text evidence="1">The sequence shown here is derived from an EMBL/GenBank/DDBJ whole genome shotgun (WGS) entry which is preliminary data.</text>
</comment>
<proteinExistence type="predicted"/>